<keyword evidence="1" id="KW-1133">Transmembrane helix</keyword>
<reference evidence="2 3" key="1">
    <citation type="submission" date="2019-02" db="EMBL/GenBank/DDBJ databases">
        <title>Deep-cultivation of Planctomycetes and their phenomic and genomic characterization uncovers novel biology.</title>
        <authorList>
            <person name="Wiegand S."/>
            <person name="Jogler M."/>
            <person name="Boedeker C."/>
            <person name="Pinto D."/>
            <person name="Vollmers J."/>
            <person name="Rivas-Marin E."/>
            <person name="Kohn T."/>
            <person name="Peeters S.H."/>
            <person name="Heuer A."/>
            <person name="Rast P."/>
            <person name="Oberbeckmann S."/>
            <person name="Bunk B."/>
            <person name="Jeske O."/>
            <person name="Meyerdierks A."/>
            <person name="Storesund J.E."/>
            <person name="Kallscheuer N."/>
            <person name="Luecker S."/>
            <person name="Lage O.M."/>
            <person name="Pohl T."/>
            <person name="Merkel B.J."/>
            <person name="Hornburger P."/>
            <person name="Mueller R.-W."/>
            <person name="Bruemmer F."/>
            <person name="Labrenz M."/>
            <person name="Spormann A.M."/>
            <person name="Op Den Camp H."/>
            <person name="Overmann J."/>
            <person name="Amann R."/>
            <person name="Jetten M.S.M."/>
            <person name="Mascher T."/>
            <person name="Medema M.H."/>
            <person name="Devos D.P."/>
            <person name="Kaster A.-K."/>
            <person name="Ovreas L."/>
            <person name="Rohde M."/>
            <person name="Galperin M.Y."/>
            <person name="Jogler C."/>
        </authorList>
    </citation>
    <scope>NUCLEOTIDE SEQUENCE [LARGE SCALE GENOMIC DNA]</scope>
    <source>
        <strain evidence="2 3">Pan14r</strain>
    </source>
</reference>
<feature type="transmembrane region" description="Helical" evidence="1">
    <location>
        <begin position="224"/>
        <end position="244"/>
    </location>
</feature>
<evidence type="ECO:0000313" key="2">
    <source>
        <dbReference type="EMBL" id="TWT71028.1"/>
    </source>
</evidence>
<keyword evidence="1" id="KW-0472">Membrane</keyword>
<evidence type="ECO:0000256" key="1">
    <source>
        <dbReference type="SAM" id="Phobius"/>
    </source>
</evidence>
<keyword evidence="1" id="KW-0812">Transmembrane</keyword>
<feature type="transmembrane region" description="Helical" evidence="1">
    <location>
        <begin position="141"/>
        <end position="165"/>
    </location>
</feature>
<feature type="transmembrane region" description="Helical" evidence="1">
    <location>
        <begin position="270"/>
        <end position="286"/>
    </location>
</feature>
<gene>
    <name evidence="2" type="ORF">Pan14r_33380</name>
</gene>
<dbReference type="InterPro" id="IPR043745">
    <property type="entry name" value="DUF5690"/>
</dbReference>
<evidence type="ECO:0000313" key="3">
    <source>
        <dbReference type="Proteomes" id="UP000317238"/>
    </source>
</evidence>
<feature type="transmembrane region" description="Helical" evidence="1">
    <location>
        <begin position="293"/>
        <end position="311"/>
    </location>
</feature>
<organism evidence="2 3">
    <name type="scientific">Crateriforma conspicua</name>
    <dbReference type="NCBI Taxonomy" id="2527996"/>
    <lineage>
        <taxon>Bacteria</taxon>
        <taxon>Pseudomonadati</taxon>
        <taxon>Planctomycetota</taxon>
        <taxon>Planctomycetia</taxon>
        <taxon>Planctomycetales</taxon>
        <taxon>Planctomycetaceae</taxon>
        <taxon>Crateriforma</taxon>
    </lineage>
</organism>
<feature type="transmembrane region" description="Helical" evidence="1">
    <location>
        <begin position="14"/>
        <end position="35"/>
    </location>
</feature>
<feature type="transmembrane region" description="Helical" evidence="1">
    <location>
        <begin position="360"/>
        <end position="379"/>
    </location>
</feature>
<dbReference type="EMBL" id="SJPL01000001">
    <property type="protein sequence ID" value="TWT71028.1"/>
    <property type="molecule type" value="Genomic_DNA"/>
</dbReference>
<dbReference type="AlphaFoldDB" id="A0A5C5Y7V5"/>
<comment type="caution">
    <text evidence="2">The sequence shown here is derived from an EMBL/GenBank/DDBJ whole genome shotgun (WGS) entry which is preliminary data.</text>
</comment>
<evidence type="ECO:0008006" key="4">
    <source>
        <dbReference type="Google" id="ProtNLM"/>
    </source>
</evidence>
<proteinExistence type="predicted"/>
<feature type="transmembrane region" description="Helical" evidence="1">
    <location>
        <begin position="391"/>
        <end position="413"/>
    </location>
</feature>
<dbReference type="SUPFAM" id="SSF103473">
    <property type="entry name" value="MFS general substrate transporter"/>
    <property type="match status" value="1"/>
</dbReference>
<feature type="transmembrane region" description="Helical" evidence="1">
    <location>
        <begin position="55"/>
        <end position="73"/>
    </location>
</feature>
<feature type="transmembrane region" description="Helical" evidence="1">
    <location>
        <begin position="323"/>
        <end position="340"/>
    </location>
</feature>
<sequence>MIKPSTSKLRSQDLAWGIIAVVAAFGTYFCTYGLRKPFTVAAYENQFLGPWALKSVLVLTQVAGYTLSKIIGIKVIAEMRRGRRALVLCGMIAAAEAALILFAVTPTTWSFVFLFVNGLMLGMVFGLVLGFLEGRRLTEALVAGLCASFILADGVTKSVGAWVLQAGVAEAWMPAVAGGLFLPPLLVCVGVLSRVPPPSLDDQKARHERTPMNSRQRRSVLRRYWVTLGSVTTIYLMVTILRSFRADFAPELWQALGADVVPSTFSRSEMWVAFGVLVINGAAVLVSNNVRAFLTSLVTCGLGLALIAAVLVDQASGKMLPAFPFMVLMGLGLYLPYVAIHTTVFERFLAMTRAQGNIGYLMYVVDAAGYLGYVVTLAVKDQILASGDAVVFFNRFGLATVCVSAVCLLIIAIRYRFDLAGDVADTAVDSDLRMSHSGNPAAATTS</sequence>
<dbReference type="Pfam" id="PF18943">
    <property type="entry name" value="DUF5690"/>
    <property type="match status" value="1"/>
</dbReference>
<protein>
    <recommendedName>
        <fullName evidence="4">Major Facilitator Superfamily protein</fullName>
    </recommendedName>
</protein>
<feature type="transmembrane region" description="Helical" evidence="1">
    <location>
        <begin position="171"/>
        <end position="192"/>
    </location>
</feature>
<name>A0A5C5Y7V5_9PLAN</name>
<dbReference type="InterPro" id="IPR036259">
    <property type="entry name" value="MFS_trans_sf"/>
</dbReference>
<accession>A0A5C5Y7V5</accession>
<feature type="transmembrane region" description="Helical" evidence="1">
    <location>
        <begin position="111"/>
        <end position="132"/>
    </location>
</feature>
<dbReference type="RefSeq" id="WP_165701479.1">
    <property type="nucleotide sequence ID" value="NZ_CP036319.1"/>
</dbReference>
<keyword evidence="3" id="KW-1185">Reference proteome</keyword>
<dbReference type="Proteomes" id="UP000317238">
    <property type="component" value="Unassembled WGS sequence"/>
</dbReference>
<feature type="transmembrane region" description="Helical" evidence="1">
    <location>
        <begin position="85"/>
        <end position="105"/>
    </location>
</feature>